<evidence type="ECO:0000313" key="2">
    <source>
        <dbReference type="EMBL" id="KAJ7302156.1"/>
    </source>
</evidence>
<reference evidence="2" key="1">
    <citation type="submission" date="2023-03" db="EMBL/GenBank/DDBJ databases">
        <title>Massive genome expansion in bonnet fungi (Mycena s.s.) driven by repeated elements and novel gene families across ecological guilds.</title>
        <authorList>
            <consortium name="Lawrence Berkeley National Laboratory"/>
            <person name="Harder C.B."/>
            <person name="Miyauchi S."/>
            <person name="Viragh M."/>
            <person name="Kuo A."/>
            <person name="Thoen E."/>
            <person name="Andreopoulos B."/>
            <person name="Lu D."/>
            <person name="Skrede I."/>
            <person name="Drula E."/>
            <person name="Henrissat B."/>
            <person name="Morin E."/>
            <person name="Kohler A."/>
            <person name="Barry K."/>
            <person name="LaButti K."/>
            <person name="Morin E."/>
            <person name="Salamov A."/>
            <person name="Lipzen A."/>
            <person name="Mereny Z."/>
            <person name="Hegedus B."/>
            <person name="Baldrian P."/>
            <person name="Stursova M."/>
            <person name="Weitz H."/>
            <person name="Taylor A."/>
            <person name="Grigoriev I.V."/>
            <person name="Nagy L.G."/>
            <person name="Martin F."/>
            <person name="Kauserud H."/>
        </authorList>
    </citation>
    <scope>NUCLEOTIDE SEQUENCE</scope>
    <source>
        <strain evidence="2">CBHHK002</strain>
    </source>
</reference>
<dbReference type="AlphaFoldDB" id="A0AAD6YZG1"/>
<dbReference type="EMBL" id="JARIHO010000120">
    <property type="protein sequence ID" value="KAJ7302156.1"/>
    <property type="molecule type" value="Genomic_DNA"/>
</dbReference>
<keyword evidence="3" id="KW-1185">Reference proteome</keyword>
<accession>A0AAD6YZG1</accession>
<feature type="region of interest" description="Disordered" evidence="1">
    <location>
        <begin position="215"/>
        <end position="235"/>
    </location>
</feature>
<organism evidence="2 3">
    <name type="scientific">Mycena albidolilacea</name>
    <dbReference type="NCBI Taxonomy" id="1033008"/>
    <lineage>
        <taxon>Eukaryota</taxon>
        <taxon>Fungi</taxon>
        <taxon>Dikarya</taxon>
        <taxon>Basidiomycota</taxon>
        <taxon>Agaricomycotina</taxon>
        <taxon>Agaricomycetes</taxon>
        <taxon>Agaricomycetidae</taxon>
        <taxon>Agaricales</taxon>
        <taxon>Marasmiineae</taxon>
        <taxon>Mycenaceae</taxon>
        <taxon>Mycena</taxon>
    </lineage>
</organism>
<name>A0AAD6YZG1_9AGAR</name>
<evidence type="ECO:0000256" key="1">
    <source>
        <dbReference type="SAM" id="MobiDB-lite"/>
    </source>
</evidence>
<evidence type="ECO:0008006" key="4">
    <source>
        <dbReference type="Google" id="ProtNLM"/>
    </source>
</evidence>
<feature type="compositionally biased region" description="Basic and acidic residues" evidence="1">
    <location>
        <begin position="219"/>
        <end position="229"/>
    </location>
</feature>
<sequence length="577" mass="64613">MPPLKKNFRDQVAHLNGRLPSPKKAIKRVAAIALSPVKARPQKKHRNEAPENHDLTTSTPEPGPSTAEKENEDVFHDTNPAAQYQNQFHQGTTPETPTAAPIAFKLWGKIPRDTGHHSAHDDDDNISTHTFPAPHAPSILESDDGDNLDNKIIPPELEELCVPDAAAAMPQVSLRQKLLRGAYRYAAKLQKWRRREQQQEAHWAEEEADILSGLGIGDTLHENPDRQDSDSDSISSVSSISSISSISSLSSIDSLVPVTDHTGSSLDSDSERDILYQTRYRAIRDHIQRLENTRVVNPNKVHKLSQLYLVLDSYKVDDEKRFRRNLRVSPSTFDSLVEKISDHWVFLSEGSASQLPVDQQLAIALFRFGHFGNSASVESVAQWAGVSAGMVVNATRRVMVAFLDHHDDIIRWPNAQMKEEAKEWVEAASCAAWRDGWLLVDGTLVPLAEKPAFHGEAYFNRKSNYSLNVQVRIRSEHAVGFLKGRFQSLRGLRQQIKNETDHLRALEWIRTCLVIHTCIQDIESESNTMDAEWEEELIAVGIPSDSEVSENEGPVVGQTRQRRVVSANVASSKMTCI</sequence>
<protein>
    <recommendedName>
        <fullName evidence="4">DDE Tnp4 domain-containing protein</fullName>
    </recommendedName>
</protein>
<feature type="region of interest" description="Disordered" evidence="1">
    <location>
        <begin position="113"/>
        <end position="147"/>
    </location>
</feature>
<gene>
    <name evidence="2" type="ORF">DFH08DRAFT_978147</name>
</gene>
<comment type="caution">
    <text evidence="2">The sequence shown here is derived from an EMBL/GenBank/DDBJ whole genome shotgun (WGS) entry which is preliminary data.</text>
</comment>
<proteinExistence type="predicted"/>
<evidence type="ECO:0000313" key="3">
    <source>
        <dbReference type="Proteomes" id="UP001218218"/>
    </source>
</evidence>
<feature type="region of interest" description="Disordered" evidence="1">
    <location>
        <begin position="1"/>
        <end position="71"/>
    </location>
</feature>
<dbReference type="Proteomes" id="UP001218218">
    <property type="component" value="Unassembled WGS sequence"/>
</dbReference>